<dbReference type="RefSeq" id="WP_347167725.1">
    <property type="nucleotide sequence ID" value="NZ_JBDNCH010000002.1"/>
</dbReference>
<dbReference type="InterPro" id="IPR010982">
    <property type="entry name" value="Lambda_DNA-bd_dom_sf"/>
</dbReference>
<comment type="caution">
    <text evidence="3">The sequence shown here is derived from an EMBL/GenBank/DDBJ whole genome shotgun (WGS) entry which is preliminary data.</text>
</comment>
<dbReference type="Proteomes" id="UP001428774">
    <property type="component" value="Unassembled WGS sequence"/>
</dbReference>
<feature type="domain" description="Cytoskeleton protein RodZ-like C-terminal" evidence="2">
    <location>
        <begin position="304"/>
        <end position="369"/>
    </location>
</feature>
<evidence type="ECO:0000313" key="4">
    <source>
        <dbReference type="Proteomes" id="UP001428774"/>
    </source>
</evidence>
<accession>A0AAW9SDA0</accession>
<dbReference type="InterPro" id="IPR001387">
    <property type="entry name" value="Cro/C1-type_HTH"/>
</dbReference>
<dbReference type="Pfam" id="PF13413">
    <property type="entry name" value="HTH_25"/>
    <property type="match status" value="1"/>
</dbReference>
<evidence type="ECO:0000313" key="3">
    <source>
        <dbReference type="EMBL" id="MEN9062799.1"/>
    </source>
</evidence>
<dbReference type="Gene3D" id="1.10.260.40">
    <property type="entry name" value="lambda repressor-like DNA-binding domains"/>
    <property type="match status" value="1"/>
</dbReference>
<evidence type="ECO:0000256" key="1">
    <source>
        <dbReference type="SAM" id="MobiDB-lite"/>
    </source>
</evidence>
<dbReference type="InterPro" id="IPR025194">
    <property type="entry name" value="RodZ-like_C"/>
</dbReference>
<feature type="domain" description="Cytoskeleton protein RodZ-like C-terminal" evidence="2">
    <location>
        <begin position="525"/>
        <end position="588"/>
    </location>
</feature>
<dbReference type="CDD" id="cd00093">
    <property type="entry name" value="HTH_XRE"/>
    <property type="match status" value="1"/>
</dbReference>
<protein>
    <submittedName>
        <fullName evidence="3">RodZ domain-containing protein</fullName>
    </submittedName>
</protein>
<name>A0AAW9SDA0_9RHOB</name>
<feature type="compositionally biased region" description="Basic and acidic residues" evidence="1">
    <location>
        <begin position="112"/>
        <end position="123"/>
    </location>
</feature>
<dbReference type="GO" id="GO:0003677">
    <property type="term" value="F:DNA binding"/>
    <property type="evidence" value="ECO:0007669"/>
    <property type="project" value="InterPro"/>
</dbReference>
<dbReference type="Pfam" id="PF13464">
    <property type="entry name" value="RodZ_C"/>
    <property type="match status" value="2"/>
</dbReference>
<reference evidence="3 4" key="1">
    <citation type="submission" date="2024-05" db="EMBL/GenBank/DDBJ databases">
        <title>Genome sequence of Ponticoccus litoralis KCCM 90028.</title>
        <authorList>
            <person name="Kim J.M."/>
            <person name="Lee J.K."/>
            <person name="Choi B.J."/>
            <person name="Bayburt H."/>
            <person name="Baek J.H."/>
            <person name="Jeon C.O."/>
        </authorList>
    </citation>
    <scope>NUCLEOTIDE SEQUENCE [LARGE SCALE GENOMIC DNA]</scope>
    <source>
        <strain evidence="3 4">KCCM 90028</strain>
    </source>
</reference>
<organism evidence="3 4">
    <name type="scientific">Ponticoccus litoralis</name>
    <dbReference type="NCBI Taxonomy" id="422297"/>
    <lineage>
        <taxon>Bacteria</taxon>
        <taxon>Pseudomonadati</taxon>
        <taxon>Pseudomonadota</taxon>
        <taxon>Alphaproteobacteria</taxon>
        <taxon>Rhodobacterales</taxon>
        <taxon>Roseobacteraceae</taxon>
        <taxon>Ponticoccus</taxon>
    </lineage>
</organism>
<feature type="region of interest" description="Disordered" evidence="1">
    <location>
        <begin position="112"/>
        <end position="131"/>
    </location>
</feature>
<gene>
    <name evidence="3" type="ORF">ABFB10_19235</name>
</gene>
<keyword evidence="4" id="KW-1185">Reference proteome</keyword>
<dbReference type="AlphaFoldDB" id="A0AAW9SDA0"/>
<dbReference type="InterPro" id="IPR050400">
    <property type="entry name" value="Bact_Cytoskel_RodZ"/>
</dbReference>
<proteinExistence type="predicted"/>
<dbReference type="PANTHER" id="PTHR34475">
    <property type="match status" value="1"/>
</dbReference>
<dbReference type="EMBL" id="JBDNCH010000002">
    <property type="protein sequence ID" value="MEN9062799.1"/>
    <property type="molecule type" value="Genomic_DNA"/>
</dbReference>
<dbReference type="PANTHER" id="PTHR34475:SF1">
    <property type="entry name" value="CYTOSKELETON PROTEIN RODZ"/>
    <property type="match status" value="1"/>
</dbReference>
<sequence length="633" mass="66176">MTQKRTDPEDTSQQSFDDYTMRLGDVMRGERATLGKSLLDVQRELRIKASYIAAIENCDPSVFDTPGFIAGYVRSYARYLGMDPDEAFAHFCAESGFAVAHGMSQKASTIRKADAADVTERGGRARNPLSEPLMPFAPASDGFLANIEPRAIGSSLVLIGLIAGIGYGGYAVLQEVQRVQLAPVDQTPVVLSELDPLDAAISPSAARTTEDAMAGVFTPPTTEAFDRLYRPQALDVPVLVARDAPISTLDPEGVGVFGGSAAGLPRVQDSTVGAAALAESLVAGGAPGAGAAGPLAGAQGVMVVAARPAWVQIKDEGGRVLYSRVMNAGDSFAVPRDARAPEIRVGESGAVYFTVNGTTYGPSGSRGTVTSGISLAAADLTQRYRPARPGADDDLMSALVALDLQAPTAVAAARPAPEPVLRIKSPSEPSPALRPQHFAQYAPAEPVIPVSQPEPAPTAAIAAAQRPVNPLPQVMGTPGRQAAPRPDAPVQQADARRDVPAQVAEAQPERQVPQVTATPAPGITVVATAATWVEVSLPSGQKIFAAEMQPGDTYKVPQTAEAARIFSGNAGGVYFAMNGQTYGPYGESGQFGRDLQLASSDITQRLQLADLNQNQTLARVVAELNLQSQLPPR</sequence>
<evidence type="ECO:0000259" key="2">
    <source>
        <dbReference type="Pfam" id="PF13464"/>
    </source>
</evidence>
<feature type="region of interest" description="Disordered" evidence="1">
    <location>
        <begin position="469"/>
        <end position="494"/>
    </location>
</feature>